<dbReference type="AlphaFoldDB" id="A0A9N9HQK0"/>
<feature type="compositionally biased region" description="Polar residues" evidence="1">
    <location>
        <begin position="28"/>
        <end position="37"/>
    </location>
</feature>
<comment type="caution">
    <text evidence="2">The sequence shown here is derived from an EMBL/GenBank/DDBJ whole genome shotgun (WGS) entry which is preliminary data.</text>
</comment>
<organism evidence="2 3">
    <name type="scientific">Racocetra fulgida</name>
    <dbReference type="NCBI Taxonomy" id="60492"/>
    <lineage>
        <taxon>Eukaryota</taxon>
        <taxon>Fungi</taxon>
        <taxon>Fungi incertae sedis</taxon>
        <taxon>Mucoromycota</taxon>
        <taxon>Glomeromycotina</taxon>
        <taxon>Glomeromycetes</taxon>
        <taxon>Diversisporales</taxon>
        <taxon>Gigasporaceae</taxon>
        <taxon>Racocetra</taxon>
    </lineage>
</organism>
<evidence type="ECO:0000313" key="3">
    <source>
        <dbReference type="Proteomes" id="UP000789396"/>
    </source>
</evidence>
<sequence>MHKSPLDNPSSTGSASSQERQRRPLISGPQTNVHQPVGMQQTNVPIQAIRPNIQQASNTQQNTLQQELLSNESVFQGSLGFSQSPDPISPLIPNHGMVYNAHVPSPNIPPRISQMTRHSSSPLMKHAQPQAIMPNSGNMTMQNVSSHPIGLTSSSRGPQSGQPGVMQQAVTAPQVVPLMNQPIYALDQTVTYRTLVNTSPTSVARPLIGMNINTQQNFESNTNAPSIQHNFNTPLLHNSQQNPLMLPTTRMTTSTVPTDLPSNSNRQT</sequence>
<name>A0A9N9HQK0_9GLOM</name>
<accession>A0A9N9HQK0</accession>
<dbReference type="Proteomes" id="UP000789396">
    <property type="component" value="Unassembled WGS sequence"/>
</dbReference>
<evidence type="ECO:0000256" key="1">
    <source>
        <dbReference type="SAM" id="MobiDB-lite"/>
    </source>
</evidence>
<gene>
    <name evidence="2" type="ORF">RFULGI_LOCUS10396</name>
</gene>
<feature type="compositionally biased region" description="Low complexity" evidence="1">
    <location>
        <begin position="153"/>
        <end position="164"/>
    </location>
</feature>
<feature type="compositionally biased region" description="Polar residues" evidence="1">
    <location>
        <begin position="7"/>
        <end position="18"/>
    </location>
</feature>
<feature type="non-terminal residue" evidence="2">
    <location>
        <position position="1"/>
    </location>
</feature>
<feature type="region of interest" description="Disordered" evidence="1">
    <location>
        <begin position="1"/>
        <end position="37"/>
    </location>
</feature>
<dbReference type="OrthoDB" id="2405722at2759"/>
<protein>
    <submittedName>
        <fullName evidence="2">4381_t:CDS:1</fullName>
    </submittedName>
</protein>
<evidence type="ECO:0000313" key="2">
    <source>
        <dbReference type="EMBL" id="CAG8700740.1"/>
    </source>
</evidence>
<proteinExistence type="predicted"/>
<dbReference type="EMBL" id="CAJVPZ010020504">
    <property type="protein sequence ID" value="CAG8700740.1"/>
    <property type="molecule type" value="Genomic_DNA"/>
</dbReference>
<keyword evidence="3" id="KW-1185">Reference proteome</keyword>
<feature type="region of interest" description="Disordered" evidence="1">
    <location>
        <begin position="142"/>
        <end position="164"/>
    </location>
</feature>
<reference evidence="2" key="1">
    <citation type="submission" date="2021-06" db="EMBL/GenBank/DDBJ databases">
        <authorList>
            <person name="Kallberg Y."/>
            <person name="Tangrot J."/>
            <person name="Rosling A."/>
        </authorList>
    </citation>
    <scope>NUCLEOTIDE SEQUENCE</scope>
    <source>
        <strain evidence="2">IN212</strain>
    </source>
</reference>